<gene>
    <name evidence="1" type="ORF">OXPF_09870</name>
</gene>
<accession>A0A0P8WAU4</accession>
<dbReference type="OrthoDB" id="3239593at2"/>
<sequence>MKNFLFIIIPIIIAFSIGRTIIIGNQSPITSIEDTAPPVHEAKDLTEATRFVFQNKELTEMDFFSNITEQIRKDWEADAKMYSIYADIPGSKVKDLLNLSYNYNWSAAYISPSRKRKIEVSLYDKSISGGAGADIIYTYKNTTTGHIGRAKIEAVKDNINYKIEETDIVNDYSYYTFPEEWFYGWQKTFKDIGSMIYNELQGDIKNTDSFTLKLYTINKEKPLPVWEANWKSKNNKQNKLLIDAVSGNILDNNI</sequence>
<protein>
    <submittedName>
        <fullName evidence="1">Uncharacterized protein</fullName>
    </submittedName>
</protein>
<name>A0A0P8WAU4_9CLOT</name>
<evidence type="ECO:0000313" key="1">
    <source>
        <dbReference type="EMBL" id="KPU45753.1"/>
    </source>
</evidence>
<keyword evidence="2" id="KW-1185">Reference proteome</keyword>
<reference evidence="1 2" key="1">
    <citation type="submission" date="2015-09" db="EMBL/GenBank/DDBJ databases">
        <title>Genome sequence of Oxobacter pfennigii DSM 3222.</title>
        <authorList>
            <person name="Poehlein A."/>
            <person name="Bengelsdorf F.R."/>
            <person name="Schiel-Bengelsdorf B."/>
            <person name="Duerre P."/>
            <person name="Daniel R."/>
        </authorList>
    </citation>
    <scope>NUCLEOTIDE SEQUENCE [LARGE SCALE GENOMIC DNA]</scope>
    <source>
        <strain evidence="1 2">DSM 3222</strain>
    </source>
</reference>
<dbReference type="EMBL" id="LKET01000021">
    <property type="protein sequence ID" value="KPU45753.1"/>
    <property type="molecule type" value="Genomic_DNA"/>
</dbReference>
<dbReference type="RefSeq" id="WP_054874080.1">
    <property type="nucleotide sequence ID" value="NZ_LKET01000021.1"/>
</dbReference>
<evidence type="ECO:0000313" key="2">
    <source>
        <dbReference type="Proteomes" id="UP000050326"/>
    </source>
</evidence>
<dbReference type="Proteomes" id="UP000050326">
    <property type="component" value="Unassembled WGS sequence"/>
</dbReference>
<proteinExistence type="predicted"/>
<comment type="caution">
    <text evidence="1">The sequence shown here is derived from an EMBL/GenBank/DDBJ whole genome shotgun (WGS) entry which is preliminary data.</text>
</comment>
<organism evidence="1 2">
    <name type="scientific">Oxobacter pfennigii</name>
    <dbReference type="NCBI Taxonomy" id="36849"/>
    <lineage>
        <taxon>Bacteria</taxon>
        <taxon>Bacillati</taxon>
        <taxon>Bacillota</taxon>
        <taxon>Clostridia</taxon>
        <taxon>Eubacteriales</taxon>
        <taxon>Clostridiaceae</taxon>
        <taxon>Oxobacter</taxon>
    </lineage>
</organism>
<dbReference type="AlphaFoldDB" id="A0A0P8WAU4"/>
<dbReference type="STRING" id="36849.OXPF_09870"/>